<keyword evidence="1" id="KW-0812">Transmembrane</keyword>
<reference evidence="2 3" key="1">
    <citation type="submission" date="2017-08" db="EMBL/GenBank/DDBJ databases">
        <title>Aliifodinibius alkalisoli sp. nov., isolated from saline alkaline soil.</title>
        <authorList>
            <person name="Liu D."/>
            <person name="Zhang G."/>
        </authorList>
    </citation>
    <scope>NUCLEOTIDE SEQUENCE [LARGE SCALE GENOMIC DNA]</scope>
    <source>
        <strain evidence="2 3">WN023</strain>
    </source>
</reference>
<dbReference type="RefSeq" id="WP_095606515.1">
    <property type="nucleotide sequence ID" value="NZ_NSKE01000006.1"/>
</dbReference>
<organism evidence="2 3">
    <name type="scientific">Fodinibius salipaludis</name>
    <dbReference type="NCBI Taxonomy" id="2032627"/>
    <lineage>
        <taxon>Bacteria</taxon>
        <taxon>Pseudomonadati</taxon>
        <taxon>Balneolota</taxon>
        <taxon>Balneolia</taxon>
        <taxon>Balneolales</taxon>
        <taxon>Balneolaceae</taxon>
        <taxon>Fodinibius</taxon>
    </lineage>
</organism>
<evidence type="ECO:0000313" key="2">
    <source>
        <dbReference type="EMBL" id="PAU93839.1"/>
    </source>
</evidence>
<feature type="transmembrane region" description="Helical" evidence="1">
    <location>
        <begin position="81"/>
        <end position="101"/>
    </location>
</feature>
<gene>
    <name evidence="2" type="ORF">CK503_09195</name>
</gene>
<feature type="transmembrane region" description="Helical" evidence="1">
    <location>
        <begin position="153"/>
        <end position="174"/>
    </location>
</feature>
<sequence>MFKNDLLNYSGILGAFLFMITTAIGGALFDGYSHISQYISESYAYGTEYGHLLRWLGYIPSGLLIGFFHFMVAKKLKDNKYIFIGLIGFGILYGIFTSLVSVFPCDFGCNRNYSDSSVSQFIHTVLSLFTYALTPFSIYFTGVGFKKLANFKVLFRLSTLLSIAVFTFGMVFLLNANSPIAGLLQRITEAMYLFWIIYFSVFLIKYNKRLK</sequence>
<dbReference type="OrthoDB" id="791654at2"/>
<accession>A0A2A2GAG2</accession>
<dbReference type="AlphaFoldDB" id="A0A2A2GAG2"/>
<feature type="transmembrane region" description="Helical" evidence="1">
    <location>
        <begin position="186"/>
        <end position="204"/>
    </location>
</feature>
<evidence type="ECO:0000313" key="3">
    <source>
        <dbReference type="Proteomes" id="UP000218831"/>
    </source>
</evidence>
<proteinExistence type="predicted"/>
<comment type="caution">
    <text evidence="2">The sequence shown here is derived from an EMBL/GenBank/DDBJ whole genome shotgun (WGS) entry which is preliminary data.</text>
</comment>
<keyword evidence="3" id="KW-1185">Reference proteome</keyword>
<protein>
    <recommendedName>
        <fullName evidence="4">DUF998 domain-containing protein</fullName>
    </recommendedName>
</protein>
<evidence type="ECO:0008006" key="4">
    <source>
        <dbReference type="Google" id="ProtNLM"/>
    </source>
</evidence>
<feature type="transmembrane region" description="Helical" evidence="1">
    <location>
        <begin position="52"/>
        <end position="72"/>
    </location>
</feature>
<dbReference type="InterPro" id="IPR009339">
    <property type="entry name" value="DUF998"/>
</dbReference>
<name>A0A2A2GAG2_9BACT</name>
<evidence type="ECO:0000256" key="1">
    <source>
        <dbReference type="SAM" id="Phobius"/>
    </source>
</evidence>
<dbReference type="Pfam" id="PF06197">
    <property type="entry name" value="DUF998"/>
    <property type="match status" value="1"/>
</dbReference>
<keyword evidence="1" id="KW-0472">Membrane</keyword>
<dbReference type="Proteomes" id="UP000218831">
    <property type="component" value="Unassembled WGS sequence"/>
</dbReference>
<keyword evidence="1" id="KW-1133">Transmembrane helix</keyword>
<dbReference type="EMBL" id="NSKE01000006">
    <property type="protein sequence ID" value="PAU93839.1"/>
    <property type="molecule type" value="Genomic_DNA"/>
</dbReference>
<feature type="transmembrane region" description="Helical" evidence="1">
    <location>
        <begin position="12"/>
        <end position="32"/>
    </location>
</feature>
<feature type="transmembrane region" description="Helical" evidence="1">
    <location>
        <begin position="121"/>
        <end position="141"/>
    </location>
</feature>